<sequence>MSQLIDCDFQRHGEAVRAIFNDAILNSTALYEYEPRSLADVEQWFTQKQQAGFPILGVLTETGAVTETDAVTESAELMGFASYGLFRDKPAACQTMEHSVYIHPDHRGKGLGELLLRALVRRAEADSVHVLVGAIDADNQASIRLHEKLGFIHAGTLTQSAFKFDRWLDLALYQKTLNTSPILPETPEQS</sequence>
<evidence type="ECO:0000313" key="5">
    <source>
        <dbReference type="Proteomes" id="UP001597380"/>
    </source>
</evidence>
<accession>A0ABW4XMF7</accession>
<dbReference type="PANTHER" id="PTHR43072:SF23">
    <property type="entry name" value="UPF0039 PROTEIN C11D3.02C"/>
    <property type="match status" value="1"/>
</dbReference>
<evidence type="ECO:0000313" key="4">
    <source>
        <dbReference type="EMBL" id="MFD2096751.1"/>
    </source>
</evidence>
<proteinExistence type="predicted"/>
<dbReference type="PROSITE" id="PS51186">
    <property type="entry name" value="GNAT"/>
    <property type="match status" value="1"/>
</dbReference>
<comment type="caution">
    <text evidence="4">The sequence shown here is derived from an EMBL/GenBank/DDBJ whole genome shotgun (WGS) entry which is preliminary data.</text>
</comment>
<dbReference type="RefSeq" id="WP_345339449.1">
    <property type="nucleotide sequence ID" value="NZ_BAABLI010000009.1"/>
</dbReference>
<dbReference type="Gene3D" id="3.40.630.30">
    <property type="match status" value="1"/>
</dbReference>
<dbReference type="Pfam" id="PF00583">
    <property type="entry name" value="Acetyltransf_1"/>
    <property type="match status" value="1"/>
</dbReference>
<dbReference type="InterPro" id="IPR016181">
    <property type="entry name" value="Acyl_CoA_acyltransferase"/>
</dbReference>
<keyword evidence="1" id="KW-0808">Transferase</keyword>
<name>A0ABW4XMF7_9GAMM</name>
<dbReference type="EMBL" id="JBHUHT010000013">
    <property type="protein sequence ID" value="MFD2096751.1"/>
    <property type="molecule type" value="Genomic_DNA"/>
</dbReference>
<dbReference type="PANTHER" id="PTHR43072">
    <property type="entry name" value="N-ACETYLTRANSFERASE"/>
    <property type="match status" value="1"/>
</dbReference>
<dbReference type="CDD" id="cd04301">
    <property type="entry name" value="NAT_SF"/>
    <property type="match status" value="1"/>
</dbReference>
<organism evidence="4 5">
    <name type="scientific">Corallincola platygyrae</name>
    <dbReference type="NCBI Taxonomy" id="1193278"/>
    <lineage>
        <taxon>Bacteria</taxon>
        <taxon>Pseudomonadati</taxon>
        <taxon>Pseudomonadota</taxon>
        <taxon>Gammaproteobacteria</taxon>
        <taxon>Alteromonadales</taxon>
        <taxon>Psychromonadaceae</taxon>
        <taxon>Corallincola</taxon>
    </lineage>
</organism>
<feature type="domain" description="N-acetyltransferase" evidence="3">
    <location>
        <begin position="28"/>
        <end position="173"/>
    </location>
</feature>
<gene>
    <name evidence="4" type="ORF">ACFSJ3_12205</name>
</gene>
<keyword evidence="2" id="KW-0012">Acyltransferase</keyword>
<reference evidence="5" key="1">
    <citation type="journal article" date="2019" name="Int. J. Syst. Evol. Microbiol.">
        <title>The Global Catalogue of Microorganisms (GCM) 10K type strain sequencing project: providing services to taxonomists for standard genome sequencing and annotation.</title>
        <authorList>
            <consortium name="The Broad Institute Genomics Platform"/>
            <consortium name="The Broad Institute Genome Sequencing Center for Infectious Disease"/>
            <person name="Wu L."/>
            <person name="Ma J."/>
        </authorList>
    </citation>
    <scope>NUCLEOTIDE SEQUENCE [LARGE SCALE GENOMIC DNA]</scope>
    <source>
        <strain evidence="5">CGMCC 1.10992</strain>
    </source>
</reference>
<keyword evidence="5" id="KW-1185">Reference proteome</keyword>
<protein>
    <submittedName>
        <fullName evidence="4">N-acetyltransferase family protein</fullName>
    </submittedName>
</protein>
<dbReference type="SUPFAM" id="SSF55729">
    <property type="entry name" value="Acyl-CoA N-acyltransferases (Nat)"/>
    <property type="match status" value="1"/>
</dbReference>
<evidence type="ECO:0000259" key="3">
    <source>
        <dbReference type="PROSITE" id="PS51186"/>
    </source>
</evidence>
<dbReference type="InterPro" id="IPR000182">
    <property type="entry name" value="GNAT_dom"/>
</dbReference>
<evidence type="ECO:0000256" key="1">
    <source>
        <dbReference type="ARBA" id="ARBA00022679"/>
    </source>
</evidence>
<dbReference type="Proteomes" id="UP001597380">
    <property type="component" value="Unassembled WGS sequence"/>
</dbReference>
<evidence type="ECO:0000256" key="2">
    <source>
        <dbReference type="ARBA" id="ARBA00023315"/>
    </source>
</evidence>